<sequence>MFCSKCQKAESVYHRAYSGEYLCKKCFMRSIEDKAAKTISKYSMIGYGDRVAVGVSGGKDSLSLLYVLKALFEQHPNNGNELVAVTIDEGIKGYRDESLRIVRDFCAQLGVESKVLSYKSLFGVDMDEAMVLRPSEKKISSCSICGTFRRRAIDIAAETVGADVVATAHNMDDQLQTFMINLLAGDVERIGWIYPEPVQYANNRMKKVKPFIEIYEYEIAFYALQREIPFQSEECPYMNESIRTDLREFFNRMEKAHPGIKHNAYNSMMKVSKTLRNIPGDQGKKCSVCGRDSTGDVCSVCKTVSVLTSSSNKQI</sequence>
<dbReference type="STRING" id="1237085.Ngar_c08220"/>
<evidence type="ECO:0000256" key="10">
    <source>
        <dbReference type="ARBA" id="ARBA00023004"/>
    </source>
</evidence>
<dbReference type="NCBIfam" id="TIGR00269">
    <property type="entry name" value="TIGR00269 family protein"/>
    <property type="match status" value="1"/>
</dbReference>
<dbReference type="InterPro" id="IPR056369">
    <property type="entry name" value="CTU1-like_ATP-bd"/>
</dbReference>
<dbReference type="GO" id="GO:0016740">
    <property type="term" value="F:transferase activity"/>
    <property type="evidence" value="ECO:0007669"/>
    <property type="project" value="UniProtKB-KW"/>
</dbReference>
<dbReference type="Pfam" id="PF01171">
    <property type="entry name" value="ATP_bind_3"/>
    <property type="match status" value="1"/>
</dbReference>
<dbReference type="KEGG" id="nga:Ngar_c08220"/>
<keyword evidence="11" id="KW-0411">Iron-sulfur</keyword>
<evidence type="ECO:0000256" key="11">
    <source>
        <dbReference type="ARBA" id="ARBA00023014"/>
    </source>
</evidence>
<dbReference type="Pfam" id="PF22082">
    <property type="entry name" value="TtuA_LIM_N"/>
    <property type="match status" value="1"/>
</dbReference>
<evidence type="ECO:0000256" key="4">
    <source>
        <dbReference type="ARBA" id="ARBA00022679"/>
    </source>
</evidence>
<keyword evidence="6" id="KW-0547">Nucleotide-binding</keyword>
<organism evidence="15 16">
    <name type="scientific">Nitrososphaera gargensis (strain Ga9.2)</name>
    <dbReference type="NCBI Taxonomy" id="1237085"/>
    <lineage>
        <taxon>Archaea</taxon>
        <taxon>Nitrososphaerota</taxon>
        <taxon>Nitrososphaeria</taxon>
        <taxon>Nitrososphaerales</taxon>
        <taxon>Nitrososphaeraceae</taxon>
        <taxon>Nitrososphaera</taxon>
    </lineage>
</organism>
<evidence type="ECO:0000259" key="13">
    <source>
        <dbReference type="Pfam" id="PF01171"/>
    </source>
</evidence>
<dbReference type="GO" id="GO:0046872">
    <property type="term" value="F:metal ion binding"/>
    <property type="evidence" value="ECO:0007669"/>
    <property type="project" value="UniProtKB-KW"/>
</dbReference>
<dbReference type="InParanoid" id="K0IMC3"/>
<comment type="cofactor">
    <cofactor evidence="1">
        <name>Mg(2+)</name>
        <dbReference type="ChEBI" id="CHEBI:18420"/>
    </cofactor>
</comment>
<feature type="binding site" evidence="12">
    <location>
        <position position="3"/>
    </location>
    <ligand>
        <name>Zn(2+)</name>
        <dbReference type="ChEBI" id="CHEBI:29105"/>
        <label>1</label>
    </ligand>
</feature>
<dbReference type="PATRIC" id="fig|1237085.11.peg.788"/>
<evidence type="ECO:0000256" key="9">
    <source>
        <dbReference type="ARBA" id="ARBA00022842"/>
    </source>
</evidence>
<dbReference type="SUPFAM" id="SSF52402">
    <property type="entry name" value="Adenine nucleotide alpha hydrolases-like"/>
    <property type="match status" value="1"/>
</dbReference>
<dbReference type="Proteomes" id="UP000008037">
    <property type="component" value="Chromosome"/>
</dbReference>
<comment type="cofactor">
    <cofactor evidence="2">
        <name>[4Fe-4S] cluster</name>
        <dbReference type="ChEBI" id="CHEBI:49883"/>
    </cofactor>
</comment>
<name>K0IMC3_NITGG</name>
<dbReference type="GO" id="GO:0051539">
    <property type="term" value="F:4 iron, 4 sulfur cluster binding"/>
    <property type="evidence" value="ECO:0007669"/>
    <property type="project" value="UniProtKB-KW"/>
</dbReference>
<dbReference type="AlphaFoldDB" id="K0IMC3"/>
<evidence type="ECO:0000313" key="16">
    <source>
        <dbReference type="Proteomes" id="UP000008037"/>
    </source>
</evidence>
<evidence type="ECO:0000256" key="3">
    <source>
        <dbReference type="ARBA" id="ARBA00022485"/>
    </source>
</evidence>
<keyword evidence="16" id="KW-1185">Reference proteome</keyword>
<evidence type="ECO:0000256" key="7">
    <source>
        <dbReference type="ARBA" id="ARBA00022833"/>
    </source>
</evidence>
<dbReference type="FunFam" id="3.40.50.620:FF:000174">
    <property type="entry name" value="ATPase, PP-loop superfamily"/>
    <property type="match status" value="1"/>
</dbReference>
<evidence type="ECO:0000256" key="1">
    <source>
        <dbReference type="ARBA" id="ARBA00001946"/>
    </source>
</evidence>
<gene>
    <name evidence="15" type="ordered locus">Ngar_c08220</name>
</gene>
<evidence type="ECO:0000256" key="2">
    <source>
        <dbReference type="ARBA" id="ARBA00001966"/>
    </source>
</evidence>
<dbReference type="OrthoDB" id="33422at2157"/>
<keyword evidence="4" id="KW-0808">Transferase</keyword>
<dbReference type="HOGENOM" id="CLU_026481_1_1_2"/>
<keyword evidence="7 12" id="KW-0862">Zinc</keyword>
<dbReference type="PIRSF" id="PIRSF004976">
    <property type="entry name" value="ATPase_YdaO"/>
    <property type="match status" value="1"/>
</dbReference>
<dbReference type="InterPro" id="IPR035107">
    <property type="entry name" value="tRNA_thiolation_TtcA_Ctu1"/>
</dbReference>
<feature type="binding site" evidence="12">
    <location>
        <position position="301"/>
    </location>
    <ligand>
        <name>Zn(2+)</name>
        <dbReference type="ChEBI" id="CHEBI:29105"/>
        <label>2</label>
    </ligand>
</feature>
<dbReference type="InterPro" id="IPR014729">
    <property type="entry name" value="Rossmann-like_a/b/a_fold"/>
</dbReference>
<dbReference type="CDD" id="cd01713">
    <property type="entry name" value="CTU1-like"/>
    <property type="match status" value="1"/>
</dbReference>
<dbReference type="BioCyc" id="CNIT1237085:G1324-820-MONOMER"/>
<dbReference type="PANTHER" id="PTHR11807">
    <property type="entry name" value="ATPASES OF THE PP SUPERFAMILY-RELATED"/>
    <property type="match status" value="1"/>
</dbReference>
<keyword evidence="3" id="KW-0004">4Fe-4S</keyword>
<evidence type="ECO:0000256" key="5">
    <source>
        <dbReference type="ARBA" id="ARBA00022723"/>
    </source>
</evidence>
<evidence type="ECO:0000259" key="14">
    <source>
        <dbReference type="Pfam" id="PF22082"/>
    </source>
</evidence>
<feature type="binding site" evidence="12">
    <location>
        <position position="298"/>
    </location>
    <ligand>
        <name>Zn(2+)</name>
        <dbReference type="ChEBI" id="CHEBI:29105"/>
        <label>2</label>
    </ligand>
</feature>
<dbReference type="InterPro" id="IPR000541">
    <property type="entry name" value="Ncs6/Tuc1/Ctu1"/>
</dbReference>
<keyword evidence="10" id="KW-0408">Iron</keyword>
<dbReference type="GO" id="GO:0000049">
    <property type="term" value="F:tRNA binding"/>
    <property type="evidence" value="ECO:0007669"/>
    <property type="project" value="InterPro"/>
</dbReference>
<keyword evidence="8" id="KW-0067">ATP-binding</keyword>
<dbReference type="GO" id="GO:0005524">
    <property type="term" value="F:ATP binding"/>
    <property type="evidence" value="ECO:0007669"/>
    <property type="project" value="UniProtKB-KW"/>
</dbReference>
<feature type="binding site" evidence="12">
    <location>
        <position position="6"/>
    </location>
    <ligand>
        <name>Zn(2+)</name>
        <dbReference type="ChEBI" id="CHEBI:29105"/>
        <label>1</label>
    </ligand>
</feature>
<accession>K0IMC3</accession>
<dbReference type="PROSITE" id="PS01263">
    <property type="entry name" value="UPF0021"/>
    <property type="match status" value="1"/>
</dbReference>
<protein>
    <submittedName>
        <fullName evidence="15">Putative ATPase, PP-loop superfamily</fullName>
    </submittedName>
</protein>
<dbReference type="RefSeq" id="WP_015018309.1">
    <property type="nucleotide sequence ID" value="NC_018719.1"/>
</dbReference>
<feature type="binding site" evidence="12">
    <location>
        <position position="289"/>
    </location>
    <ligand>
        <name>Zn(2+)</name>
        <dbReference type="ChEBI" id="CHEBI:29105"/>
        <label>2</label>
    </ligand>
</feature>
<evidence type="ECO:0000313" key="15">
    <source>
        <dbReference type="EMBL" id="AFU57764.1"/>
    </source>
</evidence>
<evidence type="ECO:0000256" key="12">
    <source>
        <dbReference type="PIRSR" id="PIRSR004976-50"/>
    </source>
</evidence>
<dbReference type="InterPro" id="IPR020554">
    <property type="entry name" value="UPF0021_CS"/>
</dbReference>
<feature type="binding site" evidence="12">
    <location>
        <position position="23"/>
    </location>
    <ligand>
        <name>Zn(2+)</name>
        <dbReference type="ChEBI" id="CHEBI:29105"/>
        <label>1</label>
    </ligand>
</feature>
<keyword evidence="5 12" id="KW-0479">Metal-binding</keyword>
<proteinExistence type="predicted"/>
<evidence type="ECO:0000256" key="8">
    <source>
        <dbReference type="ARBA" id="ARBA00022840"/>
    </source>
</evidence>
<dbReference type="PANTHER" id="PTHR11807:SF12">
    <property type="entry name" value="CYTOPLASMIC TRNA 2-THIOLATION PROTEIN 1"/>
    <property type="match status" value="1"/>
</dbReference>
<evidence type="ECO:0000256" key="6">
    <source>
        <dbReference type="ARBA" id="ARBA00022741"/>
    </source>
</evidence>
<dbReference type="InterPro" id="IPR011063">
    <property type="entry name" value="TilS/TtcA_N"/>
</dbReference>
<dbReference type="FunCoup" id="K0IMC3">
    <property type="interactions" value="102"/>
</dbReference>
<feature type="domain" description="2-thiouridine synthetase TtuA-like N-terminal LIM" evidence="14">
    <location>
        <begin position="3"/>
        <end position="27"/>
    </location>
</feature>
<dbReference type="InterPro" id="IPR054306">
    <property type="entry name" value="TtuA-like_LIM_N"/>
</dbReference>
<dbReference type="GO" id="GO:0002144">
    <property type="term" value="C:cytosolic tRNA wobble base thiouridylase complex"/>
    <property type="evidence" value="ECO:0007669"/>
    <property type="project" value="TreeGrafter"/>
</dbReference>
<keyword evidence="9" id="KW-0460">Magnesium</keyword>
<reference evidence="15 16" key="1">
    <citation type="journal article" date="2012" name="Environ. Microbiol.">
        <title>The genome of the ammonia-oxidizing Candidatus Nitrososphaera gargensis: insights into metabolic versatility and environmental adaptations.</title>
        <authorList>
            <person name="Spang A."/>
            <person name="Poehlein A."/>
            <person name="Offre P."/>
            <person name="Zumbragel S."/>
            <person name="Haider S."/>
            <person name="Rychlik N."/>
            <person name="Nowka B."/>
            <person name="Schmeisser C."/>
            <person name="Lebedeva E.V."/>
            <person name="Rattei T."/>
            <person name="Bohm C."/>
            <person name="Schmid M."/>
            <person name="Galushko A."/>
            <person name="Hatzenpichler R."/>
            <person name="Weinmaier T."/>
            <person name="Daniel R."/>
            <person name="Schleper C."/>
            <person name="Spieck E."/>
            <person name="Streit W."/>
            <person name="Wagner M."/>
        </authorList>
    </citation>
    <scope>NUCLEOTIDE SEQUENCE [LARGE SCALE GENOMIC DNA]</scope>
    <source>
        <strain evidence="16">Ga9.2</strain>
    </source>
</reference>
<dbReference type="Gene3D" id="3.40.50.620">
    <property type="entry name" value="HUPs"/>
    <property type="match status" value="1"/>
</dbReference>
<dbReference type="EMBL" id="CP002408">
    <property type="protein sequence ID" value="AFU57764.1"/>
    <property type="molecule type" value="Genomic_DNA"/>
</dbReference>
<dbReference type="GO" id="GO:0002143">
    <property type="term" value="P:tRNA wobble position uridine thiolation"/>
    <property type="evidence" value="ECO:0007669"/>
    <property type="project" value="TreeGrafter"/>
</dbReference>
<feature type="domain" description="tRNA(Ile)-lysidine/2-thiocytidine synthase N-terminal" evidence="13">
    <location>
        <begin position="51"/>
        <end position="247"/>
    </location>
</feature>
<dbReference type="GeneID" id="13795217"/>
<feature type="binding site" evidence="12">
    <location>
        <position position="26"/>
    </location>
    <ligand>
        <name>Zn(2+)</name>
        <dbReference type="ChEBI" id="CHEBI:29105"/>
        <label>1</label>
    </ligand>
</feature>
<feature type="binding site" evidence="12">
    <location>
        <position position="286"/>
    </location>
    <ligand>
        <name>Zn(2+)</name>
        <dbReference type="ChEBI" id="CHEBI:29105"/>
        <label>2</label>
    </ligand>
</feature>